<name>E1ZKK9_CHLVA</name>
<accession>E1ZKK9</accession>
<gene>
    <name evidence="2" type="ORF">CHLNCDRAFT_58491</name>
</gene>
<feature type="domain" description="Limiting CO2-inducible protein B/C beta carbonyic anhydrase" evidence="1">
    <location>
        <begin position="144"/>
        <end position="380"/>
    </location>
</feature>
<dbReference type="Pfam" id="PF18599">
    <property type="entry name" value="LCIB_C_CA"/>
    <property type="match status" value="1"/>
</dbReference>
<dbReference type="RefSeq" id="XP_005845813.1">
    <property type="nucleotide sequence ID" value="XM_005845751.1"/>
</dbReference>
<dbReference type="PANTHER" id="PTHR38016">
    <property type="entry name" value="UNNAMED PRODUCT"/>
    <property type="match status" value="1"/>
</dbReference>
<dbReference type="InterPro" id="IPR040703">
    <property type="entry name" value="LCIB/C_CA"/>
</dbReference>
<dbReference type="KEGG" id="cvr:CHLNCDRAFT_58491"/>
<sequence length="435" mass="46128">MANLVLGTVAMQAPAGSKATSYAGSSRHLRSKAHGQLNSRRAVQAAFWGRKKEAAKTEAAPQAAEPAAAVAAAGPIEITVEGKSQVIDAGDKMIIVEPSGTIIIGGPEAVARAQAAEAEAVSDVAEVEYLTGRANAVQKHFASAVGADDFMQRVEMALYAFGFTGDNSIAMVNLCRDEVTLTLKHRIEETFGSAFSTNGLGGALTCGVTGMGAGFSHSPLCSSNKERYVFFSFPHISINSKGEVGPMSRPGRPGQSCACGALIKATNEIKSEGLTCNCKIPGVHDALDPEMSILKQRIARRLRHEGYNDNSVKDLTLVDVTKVAERTISDDLEFLISKTVNTDKADYAVVTGVQIHNWAYDFEDASPNMEFVAPTSAYVVVDGVKTHLDLSAIPPLTPRQMRLVAGPADVGNQGGQNLLRRGGAPLCFEFKDSTR</sequence>
<dbReference type="STRING" id="554065.E1ZKK9"/>
<reference evidence="2 3" key="1">
    <citation type="journal article" date="2010" name="Plant Cell">
        <title>The Chlorella variabilis NC64A genome reveals adaptation to photosymbiosis, coevolution with viruses, and cryptic sex.</title>
        <authorList>
            <person name="Blanc G."/>
            <person name="Duncan G."/>
            <person name="Agarkova I."/>
            <person name="Borodovsky M."/>
            <person name="Gurnon J."/>
            <person name="Kuo A."/>
            <person name="Lindquist E."/>
            <person name="Lucas S."/>
            <person name="Pangilinan J."/>
            <person name="Polle J."/>
            <person name="Salamov A."/>
            <person name="Terry A."/>
            <person name="Yamada T."/>
            <person name="Dunigan D.D."/>
            <person name="Grigoriev I.V."/>
            <person name="Claverie J.M."/>
            <person name="Van Etten J.L."/>
        </authorList>
    </citation>
    <scope>NUCLEOTIDE SEQUENCE [LARGE SCALE GENOMIC DNA]</scope>
    <source>
        <strain evidence="2 3">NC64A</strain>
    </source>
</reference>
<protein>
    <recommendedName>
        <fullName evidence="1">Limiting CO2-inducible protein B/C beta carbonyic anhydrase domain-containing protein</fullName>
    </recommendedName>
</protein>
<dbReference type="EMBL" id="GL433850">
    <property type="protein sequence ID" value="EFN53711.1"/>
    <property type="molecule type" value="Genomic_DNA"/>
</dbReference>
<dbReference type="InParanoid" id="E1ZKK9"/>
<evidence type="ECO:0000259" key="1">
    <source>
        <dbReference type="Pfam" id="PF18599"/>
    </source>
</evidence>
<dbReference type="Proteomes" id="UP000008141">
    <property type="component" value="Unassembled WGS sequence"/>
</dbReference>
<dbReference type="PANTHER" id="PTHR38016:SF1">
    <property type="entry name" value="LIMITING CO2-INDUCIBLE PROTEIN B_C BETA CARBONYIC ANHYDRASE DOMAIN-CONTAINING PROTEIN"/>
    <property type="match status" value="1"/>
</dbReference>
<dbReference type="OrthoDB" id="2014244at2759"/>
<proteinExistence type="predicted"/>
<dbReference type="AlphaFoldDB" id="E1ZKK9"/>
<keyword evidence="3" id="KW-1185">Reference proteome</keyword>
<dbReference type="GeneID" id="17353104"/>
<organism evidence="3">
    <name type="scientific">Chlorella variabilis</name>
    <name type="common">Green alga</name>
    <dbReference type="NCBI Taxonomy" id="554065"/>
    <lineage>
        <taxon>Eukaryota</taxon>
        <taxon>Viridiplantae</taxon>
        <taxon>Chlorophyta</taxon>
        <taxon>core chlorophytes</taxon>
        <taxon>Trebouxiophyceae</taxon>
        <taxon>Chlorellales</taxon>
        <taxon>Chlorellaceae</taxon>
        <taxon>Chlorella clade</taxon>
        <taxon>Chlorella</taxon>
    </lineage>
</organism>
<evidence type="ECO:0000313" key="2">
    <source>
        <dbReference type="EMBL" id="EFN53711.1"/>
    </source>
</evidence>
<dbReference type="eggNOG" id="ENOG502RYX4">
    <property type="taxonomic scope" value="Eukaryota"/>
</dbReference>
<evidence type="ECO:0000313" key="3">
    <source>
        <dbReference type="Proteomes" id="UP000008141"/>
    </source>
</evidence>